<evidence type="ECO:0000256" key="1">
    <source>
        <dbReference type="ARBA" id="ARBA00022490"/>
    </source>
</evidence>
<dbReference type="PANTHER" id="PTHR43210:SF2">
    <property type="entry name" value="ATP-DEPENDENT DETHIOBIOTIN SYNTHETASE BIOD 2"/>
    <property type="match status" value="1"/>
</dbReference>
<feature type="active site" evidence="9">
    <location>
        <position position="33"/>
    </location>
</feature>
<keyword evidence="6 9" id="KW-0067">ATP-binding</keyword>
<feature type="binding site" evidence="9">
    <location>
        <position position="100"/>
    </location>
    <ligand>
        <name>Mg(2+)</name>
        <dbReference type="ChEBI" id="CHEBI:18420"/>
    </ligand>
</feature>
<evidence type="ECO:0000256" key="2">
    <source>
        <dbReference type="ARBA" id="ARBA00022598"/>
    </source>
</evidence>
<feature type="binding site" evidence="9">
    <location>
        <position position="17"/>
    </location>
    <ligand>
        <name>Mg(2+)</name>
        <dbReference type="ChEBI" id="CHEBI:18420"/>
    </ligand>
</feature>
<comment type="caution">
    <text evidence="10">The sequence shown here is derived from an EMBL/GenBank/DDBJ whole genome shotgun (WGS) entry which is preliminary data.</text>
</comment>
<feature type="binding site" evidence="9">
    <location>
        <position position="44"/>
    </location>
    <ligand>
        <name>ATP</name>
        <dbReference type="ChEBI" id="CHEBI:30616"/>
    </ligand>
</feature>
<keyword evidence="3 9" id="KW-0479">Metal-binding</keyword>
<comment type="cofactor">
    <cofactor evidence="9">
        <name>Mg(2+)</name>
        <dbReference type="ChEBI" id="CHEBI:18420"/>
    </cofactor>
</comment>
<comment type="similarity">
    <text evidence="9">Belongs to the dethiobiotin synthetase family.</text>
</comment>
<dbReference type="OrthoDB" id="9802097at2"/>
<sequence length="216" mass="22638">MTLRLVVTGTDTGIGKTVFAAGLTAALGASYWKPVQAGLDDETDSETVARLARLPPERVIPEAWRLKTPASPHLAAEIDGVEIDADALEPPPADGPLVIEGAGGLLVPLNRRTLTIDLFARWGFPVVLVARTALGTINHTLLSLEALKRRGVPIAGVAFVGERHDENAKAIAGFSGVPVLGRLPALDPLTSETLAEAFAAGFDVDTLRSIAVSQRA</sequence>
<comment type="function">
    <text evidence="9">Catalyzes a mechanistically unusual reaction, the ATP-dependent insertion of CO2 between the N7 and N8 nitrogen atoms of 7,8-diaminopelargonic acid (DAPA, also called 7,8-diammoniononanoate) to form a ureido ring.</text>
</comment>
<comment type="subcellular location">
    <subcellularLocation>
        <location evidence="9">Cytoplasm</location>
    </subcellularLocation>
</comment>
<comment type="caution">
    <text evidence="9">Lacks conserved residue(s) required for the propagation of feature annotation.</text>
</comment>
<evidence type="ECO:0000256" key="8">
    <source>
        <dbReference type="ARBA" id="ARBA00047386"/>
    </source>
</evidence>
<feature type="binding site" evidence="9">
    <location>
        <position position="44"/>
    </location>
    <ligand>
        <name>Mg(2+)</name>
        <dbReference type="ChEBI" id="CHEBI:18420"/>
    </ligand>
</feature>
<dbReference type="GO" id="GO:0005524">
    <property type="term" value="F:ATP binding"/>
    <property type="evidence" value="ECO:0007669"/>
    <property type="project" value="UniProtKB-UniRule"/>
</dbReference>
<dbReference type="HAMAP" id="MF_00336">
    <property type="entry name" value="BioD"/>
    <property type="match status" value="1"/>
</dbReference>
<comment type="pathway">
    <text evidence="9">Cofactor biosynthesis; biotin biosynthesis; biotin from 7,8-diaminononanoate: step 1/2.</text>
</comment>
<dbReference type="EMBL" id="SIUB01000010">
    <property type="protein sequence ID" value="TBN47669.1"/>
    <property type="molecule type" value="Genomic_DNA"/>
</dbReference>
<dbReference type="GO" id="GO:0009102">
    <property type="term" value="P:biotin biosynthetic process"/>
    <property type="evidence" value="ECO:0007669"/>
    <property type="project" value="UniProtKB-UniRule"/>
</dbReference>
<evidence type="ECO:0000256" key="6">
    <source>
        <dbReference type="ARBA" id="ARBA00022840"/>
    </source>
</evidence>
<accession>A0A4Q9GCF0</accession>
<dbReference type="InterPro" id="IPR004472">
    <property type="entry name" value="DTB_synth_BioD"/>
</dbReference>
<dbReference type="Proteomes" id="UP000291613">
    <property type="component" value="Unassembled WGS sequence"/>
</dbReference>
<comment type="catalytic activity">
    <reaction evidence="9">
        <text>(7R,8S)-7,8-diammoniononanoate + CO2 + ATP = (4R,5S)-dethiobiotin + ADP + phosphate + 3 H(+)</text>
        <dbReference type="Rhea" id="RHEA:15805"/>
        <dbReference type="ChEBI" id="CHEBI:15378"/>
        <dbReference type="ChEBI" id="CHEBI:16526"/>
        <dbReference type="ChEBI" id="CHEBI:30616"/>
        <dbReference type="ChEBI" id="CHEBI:43474"/>
        <dbReference type="ChEBI" id="CHEBI:149469"/>
        <dbReference type="ChEBI" id="CHEBI:149473"/>
        <dbReference type="ChEBI" id="CHEBI:456216"/>
        <dbReference type="EC" id="6.3.3.3"/>
    </reaction>
</comment>
<name>A0A4Q9GCF0_9HYPH</name>
<dbReference type="EC" id="6.3.3.3" evidence="9"/>
<feature type="binding site" evidence="9">
    <location>
        <begin position="100"/>
        <end position="103"/>
    </location>
    <ligand>
        <name>ATP</name>
        <dbReference type="ChEBI" id="CHEBI:30616"/>
    </ligand>
</feature>
<dbReference type="CDD" id="cd03109">
    <property type="entry name" value="DTBS"/>
    <property type="match status" value="1"/>
</dbReference>
<dbReference type="NCBIfam" id="TIGR00347">
    <property type="entry name" value="bioD"/>
    <property type="match status" value="1"/>
</dbReference>
<evidence type="ECO:0000256" key="3">
    <source>
        <dbReference type="ARBA" id="ARBA00022723"/>
    </source>
</evidence>
<keyword evidence="5 9" id="KW-0093">Biotin biosynthesis</keyword>
<dbReference type="PIRSF" id="PIRSF006755">
    <property type="entry name" value="DTB_synth"/>
    <property type="match status" value="1"/>
</dbReference>
<evidence type="ECO:0000256" key="7">
    <source>
        <dbReference type="ARBA" id="ARBA00022842"/>
    </source>
</evidence>
<comment type="catalytic activity">
    <reaction evidence="8">
        <text>(7R,8S)-8-amino-7-(carboxyamino)nonanoate + ATP = (4R,5S)-dethiobiotin + ADP + phosphate + H(+)</text>
        <dbReference type="Rhea" id="RHEA:63684"/>
        <dbReference type="ChEBI" id="CHEBI:15378"/>
        <dbReference type="ChEBI" id="CHEBI:30616"/>
        <dbReference type="ChEBI" id="CHEBI:43474"/>
        <dbReference type="ChEBI" id="CHEBI:149470"/>
        <dbReference type="ChEBI" id="CHEBI:149473"/>
        <dbReference type="ChEBI" id="CHEBI:456216"/>
    </reaction>
</comment>
<keyword evidence="2 9" id="KW-0436">Ligase</keyword>
<dbReference type="UniPathway" id="UPA00078">
    <property type="reaction ID" value="UER00161"/>
</dbReference>
<keyword evidence="7 9" id="KW-0460">Magnesium</keyword>
<protein>
    <recommendedName>
        <fullName evidence="9">ATP-dependent dethiobiotin synthetase BioD</fullName>
        <ecNumber evidence="9">6.3.3.3</ecNumber>
    </recommendedName>
    <alternativeName>
        <fullName evidence="9">DTB synthetase</fullName>
        <shortName evidence="9">DTBS</shortName>
    </alternativeName>
    <alternativeName>
        <fullName evidence="9">Dethiobiotin synthase</fullName>
    </alternativeName>
</protein>
<dbReference type="GO" id="GO:0004141">
    <property type="term" value="F:dethiobiotin synthase activity"/>
    <property type="evidence" value="ECO:0007669"/>
    <property type="project" value="UniProtKB-UniRule"/>
</dbReference>
<keyword evidence="11" id="KW-1185">Reference proteome</keyword>
<dbReference type="Pfam" id="PF13500">
    <property type="entry name" value="AAA_26"/>
    <property type="match status" value="1"/>
</dbReference>
<reference evidence="10 11" key="1">
    <citation type="submission" date="2019-02" db="EMBL/GenBank/DDBJ databases">
        <title>Hansschlegelia quercus sp. nov., a novel methylotrophic bacterium from buds of oak (Quercus robur L.).</title>
        <authorList>
            <person name="Agafonova N.V."/>
            <person name="Kaparullina E.N."/>
            <person name="Grouzdev D.S."/>
            <person name="Doronina N.V."/>
        </authorList>
    </citation>
    <scope>NUCLEOTIDE SEQUENCE [LARGE SCALE GENOMIC DNA]</scope>
    <source>
        <strain evidence="10 11">Dub</strain>
    </source>
</reference>
<organism evidence="10 11">
    <name type="scientific">Hansschlegelia quercus</name>
    <dbReference type="NCBI Taxonomy" id="2528245"/>
    <lineage>
        <taxon>Bacteria</taxon>
        <taxon>Pseudomonadati</taxon>
        <taxon>Pseudomonadota</taxon>
        <taxon>Alphaproteobacteria</taxon>
        <taxon>Hyphomicrobiales</taxon>
        <taxon>Methylopilaceae</taxon>
        <taxon>Hansschlegelia</taxon>
    </lineage>
</organism>
<evidence type="ECO:0000256" key="5">
    <source>
        <dbReference type="ARBA" id="ARBA00022756"/>
    </source>
</evidence>
<keyword evidence="1 9" id="KW-0963">Cytoplasm</keyword>
<keyword evidence="4 9" id="KW-0547">Nucleotide-binding</keyword>
<evidence type="ECO:0000313" key="10">
    <source>
        <dbReference type="EMBL" id="TBN47669.1"/>
    </source>
</evidence>
<dbReference type="Gene3D" id="3.40.50.300">
    <property type="entry name" value="P-loop containing nucleotide triphosphate hydrolases"/>
    <property type="match status" value="1"/>
</dbReference>
<proteinExistence type="inferred from homology"/>
<dbReference type="RefSeq" id="WP_131004587.1">
    <property type="nucleotide sequence ID" value="NZ_JBHSZR010000006.1"/>
</dbReference>
<dbReference type="PANTHER" id="PTHR43210">
    <property type="entry name" value="DETHIOBIOTIN SYNTHETASE"/>
    <property type="match status" value="1"/>
</dbReference>
<dbReference type="GO" id="GO:0000287">
    <property type="term" value="F:magnesium ion binding"/>
    <property type="evidence" value="ECO:0007669"/>
    <property type="project" value="UniProtKB-UniRule"/>
</dbReference>
<dbReference type="SUPFAM" id="SSF52540">
    <property type="entry name" value="P-loop containing nucleoside triphosphate hydrolases"/>
    <property type="match status" value="1"/>
</dbReference>
<comment type="subunit">
    <text evidence="9">Homodimer.</text>
</comment>
<evidence type="ECO:0000256" key="9">
    <source>
        <dbReference type="HAMAP-Rule" id="MF_00336"/>
    </source>
</evidence>
<gene>
    <name evidence="9 10" type="primary">bioD</name>
    <name evidence="10" type="ORF">EYR15_16075</name>
</gene>
<evidence type="ECO:0000313" key="11">
    <source>
        <dbReference type="Proteomes" id="UP000291613"/>
    </source>
</evidence>
<evidence type="ECO:0000256" key="4">
    <source>
        <dbReference type="ARBA" id="ARBA00022741"/>
    </source>
</evidence>
<dbReference type="GO" id="GO:0005829">
    <property type="term" value="C:cytosol"/>
    <property type="evidence" value="ECO:0007669"/>
    <property type="project" value="TreeGrafter"/>
</dbReference>
<feature type="binding site" evidence="9">
    <location>
        <begin position="13"/>
        <end position="18"/>
    </location>
    <ligand>
        <name>ATP</name>
        <dbReference type="ChEBI" id="CHEBI:30616"/>
    </ligand>
</feature>
<dbReference type="AlphaFoldDB" id="A0A4Q9GCF0"/>
<dbReference type="InterPro" id="IPR027417">
    <property type="entry name" value="P-loop_NTPase"/>
</dbReference>